<reference evidence="1" key="1">
    <citation type="submission" date="2013-11" db="EMBL/GenBank/DDBJ databases">
        <title>The Genome Sequence of Phytophthora parasitica CHvinca01.</title>
        <authorList>
            <consortium name="The Broad Institute Genomics Platform"/>
            <person name="Russ C."/>
            <person name="Tyler B."/>
            <person name="Panabieres F."/>
            <person name="Shan W."/>
            <person name="Tripathy S."/>
            <person name="Grunwald N."/>
            <person name="Machado M."/>
            <person name="Johnson C.S."/>
            <person name="Arredondo F."/>
            <person name="Hong C."/>
            <person name="Coffey M."/>
            <person name="Young S.K."/>
            <person name="Zeng Q."/>
            <person name="Gargeya S."/>
            <person name="Fitzgerald M."/>
            <person name="Abouelleil A."/>
            <person name="Alvarado L."/>
            <person name="Chapman S.B."/>
            <person name="Gainer-Dewar J."/>
            <person name="Goldberg J."/>
            <person name="Griggs A."/>
            <person name="Gujja S."/>
            <person name="Hansen M."/>
            <person name="Howarth C."/>
            <person name="Imamovic A."/>
            <person name="Ireland A."/>
            <person name="Larimer J."/>
            <person name="McCowan C."/>
            <person name="Murphy C."/>
            <person name="Pearson M."/>
            <person name="Poon T.W."/>
            <person name="Priest M."/>
            <person name="Roberts A."/>
            <person name="Saif S."/>
            <person name="Shea T."/>
            <person name="Sykes S."/>
            <person name="Wortman J."/>
            <person name="Nusbaum C."/>
            <person name="Birren B."/>
        </authorList>
    </citation>
    <scope>NUCLEOTIDE SEQUENCE [LARGE SCALE GENOMIC DNA]</scope>
    <source>
        <strain evidence="1">CHvinca01</strain>
    </source>
</reference>
<organism evidence="1">
    <name type="scientific">Phytophthora nicotianae</name>
    <name type="common">Potato buckeye rot agent</name>
    <name type="synonym">Phytophthora parasitica</name>
    <dbReference type="NCBI Taxonomy" id="4792"/>
    <lineage>
        <taxon>Eukaryota</taxon>
        <taxon>Sar</taxon>
        <taxon>Stramenopiles</taxon>
        <taxon>Oomycota</taxon>
        <taxon>Peronosporomycetes</taxon>
        <taxon>Peronosporales</taxon>
        <taxon>Peronosporaceae</taxon>
        <taxon>Phytophthora</taxon>
    </lineage>
</organism>
<protein>
    <submittedName>
        <fullName evidence="1">Uncharacterized protein</fullName>
    </submittedName>
</protein>
<gene>
    <name evidence="1" type="ORF">L917_13110</name>
</gene>
<proteinExistence type="predicted"/>
<dbReference type="AlphaFoldDB" id="W2KRH1"/>
<name>W2KRH1_PHYNI</name>
<evidence type="ECO:0000313" key="1">
    <source>
        <dbReference type="EMBL" id="ETL87758.1"/>
    </source>
</evidence>
<sequence>MDLQASPPAWRASFCACKTSLLQHRVVAPYCNKDSRSRCARVQFPVLSATTAIATCKLRAAMTRTPLPTWSLRVRSGRDQAKPSQLKLVLSGTRCARRTLKHTGQ</sequence>
<accession>W2KRH1</accession>
<dbReference type="EMBL" id="KI681022">
    <property type="protein sequence ID" value="ETL87758.1"/>
    <property type="molecule type" value="Genomic_DNA"/>
</dbReference>
<dbReference type="Proteomes" id="UP000054423">
    <property type="component" value="Unassembled WGS sequence"/>
</dbReference>